<dbReference type="EMBL" id="JAFCMP010000301">
    <property type="protein sequence ID" value="KAG5181727.1"/>
    <property type="molecule type" value="Genomic_DNA"/>
</dbReference>
<protein>
    <submittedName>
        <fullName evidence="1">Uncharacterized protein</fullName>
    </submittedName>
</protein>
<keyword evidence="2" id="KW-1185">Reference proteome</keyword>
<dbReference type="Proteomes" id="UP000664859">
    <property type="component" value="Unassembled WGS sequence"/>
</dbReference>
<proteinExistence type="predicted"/>
<evidence type="ECO:0000313" key="1">
    <source>
        <dbReference type="EMBL" id="KAG5181727.1"/>
    </source>
</evidence>
<name>A0A835YU75_9STRA</name>
<dbReference type="AlphaFoldDB" id="A0A835YU75"/>
<sequence length="174" mass="17928">MTYLDNLICKRAGPQRVQRCAREPEPEADVTIGGPLGACRLCIDLLLETLKREPAAAVYTNLSVNYAHPPAAAAAAAAAAPSSMATASAEATGISVDRHTWQPLPPLPAYPPEMRDLIQPLNMRAPTHPVAAAVAGAAGVTTITVSIPDNMVGRYSAGAAPPSTSCRHVAGGVV</sequence>
<evidence type="ECO:0000313" key="2">
    <source>
        <dbReference type="Proteomes" id="UP000664859"/>
    </source>
</evidence>
<comment type="caution">
    <text evidence="1">The sequence shown here is derived from an EMBL/GenBank/DDBJ whole genome shotgun (WGS) entry which is preliminary data.</text>
</comment>
<organism evidence="1 2">
    <name type="scientific">Tribonema minus</name>
    <dbReference type="NCBI Taxonomy" id="303371"/>
    <lineage>
        <taxon>Eukaryota</taxon>
        <taxon>Sar</taxon>
        <taxon>Stramenopiles</taxon>
        <taxon>Ochrophyta</taxon>
        <taxon>PX clade</taxon>
        <taxon>Xanthophyceae</taxon>
        <taxon>Tribonematales</taxon>
        <taxon>Tribonemataceae</taxon>
        <taxon>Tribonema</taxon>
    </lineage>
</organism>
<reference evidence="1" key="1">
    <citation type="submission" date="2021-02" db="EMBL/GenBank/DDBJ databases">
        <title>First Annotated Genome of the Yellow-green Alga Tribonema minus.</title>
        <authorList>
            <person name="Mahan K.M."/>
        </authorList>
    </citation>
    <scope>NUCLEOTIDE SEQUENCE</scope>
    <source>
        <strain evidence="1">UTEX B ZZ1240</strain>
    </source>
</reference>
<gene>
    <name evidence="1" type="ORF">JKP88DRAFT_246094</name>
</gene>
<accession>A0A835YU75</accession>